<gene>
    <name evidence="6" type="ORF">SAMN04487987_107191</name>
</gene>
<dbReference type="GO" id="GO:0042054">
    <property type="term" value="F:histone methyltransferase activity"/>
    <property type="evidence" value="ECO:0007669"/>
    <property type="project" value="TreeGrafter"/>
</dbReference>
<dbReference type="RefSeq" id="WP_092852418.1">
    <property type="nucleotide sequence ID" value="NZ_FOMI01000007.1"/>
</dbReference>
<feature type="domain" description="Methyltransferase" evidence="4">
    <location>
        <begin position="62"/>
        <end position="165"/>
    </location>
</feature>
<dbReference type="STRING" id="870482.SAMN04487987_107191"/>
<accession>A0A1I1QUQ6</accession>
<proteinExistence type="predicted"/>
<sequence>MKLISNLLRKTLLYIKNHKALKNIIYDVINVDEFTDFYSHERMLADSRRVNSYKIAIDKYIKEGDTVIDLGTGTGILSFLAAKQKPKKIYAIDQSKFIEVAERIAKHNKIENIEFVYKNSRQFNLAEKADVIVQEQMGLILFEENMLTNILDLKKRVLKKNGLILPGKFSFFVEPAFISGINTPPFIYEQKIHGIDFSFLKQEYASSIFKKQKNDLNYQTTTAFKYFLCNPEPIITFDLNTINTEKEIKTSYNITKEVTKEGFSNGFIIYFNAIFDAENILSTAPDLNETSWERMFFRTEKRHYNIGDKINFSLTMENLVDRSTWSLMVKN</sequence>
<evidence type="ECO:0000259" key="5">
    <source>
        <dbReference type="Pfam" id="PF22528"/>
    </source>
</evidence>
<dbReference type="GO" id="GO:0016274">
    <property type="term" value="F:protein-arginine N-methyltransferase activity"/>
    <property type="evidence" value="ECO:0007669"/>
    <property type="project" value="InterPro"/>
</dbReference>
<dbReference type="InterPro" id="IPR055135">
    <property type="entry name" value="PRMT_dom"/>
</dbReference>
<dbReference type="AlphaFoldDB" id="A0A1I1QUQ6"/>
<dbReference type="EMBL" id="FOMI01000007">
    <property type="protein sequence ID" value="SFD25826.1"/>
    <property type="molecule type" value="Genomic_DNA"/>
</dbReference>
<dbReference type="InterPro" id="IPR029063">
    <property type="entry name" value="SAM-dependent_MTases_sf"/>
</dbReference>
<dbReference type="SUPFAM" id="SSF53335">
    <property type="entry name" value="S-adenosyl-L-methionine-dependent methyltransferases"/>
    <property type="match status" value="1"/>
</dbReference>
<dbReference type="InterPro" id="IPR025714">
    <property type="entry name" value="Methyltranfer_dom"/>
</dbReference>
<dbReference type="CDD" id="cd02440">
    <property type="entry name" value="AdoMet_MTases"/>
    <property type="match status" value="1"/>
</dbReference>
<evidence type="ECO:0000259" key="4">
    <source>
        <dbReference type="Pfam" id="PF13847"/>
    </source>
</evidence>
<feature type="domain" description="Protein arginine N-methyltransferase" evidence="5">
    <location>
        <begin position="226"/>
        <end position="317"/>
    </location>
</feature>
<dbReference type="PANTHER" id="PTHR11006:SF4">
    <property type="entry name" value="PROTEIN ARGININE N-METHYLTRANSFERASE 7"/>
    <property type="match status" value="1"/>
</dbReference>
<name>A0A1I1QUQ6_9FLAO</name>
<reference evidence="7" key="1">
    <citation type="submission" date="2016-10" db="EMBL/GenBank/DDBJ databases">
        <authorList>
            <person name="Varghese N."/>
            <person name="Submissions S."/>
        </authorList>
    </citation>
    <scope>NUCLEOTIDE SEQUENCE [LARGE SCALE GENOMIC DNA]</scope>
    <source>
        <strain evidence="7">DSM 25730</strain>
    </source>
</reference>
<dbReference type="InterPro" id="IPR025799">
    <property type="entry name" value="Arg_MeTrfase"/>
</dbReference>
<evidence type="ECO:0000256" key="2">
    <source>
        <dbReference type="ARBA" id="ARBA00022679"/>
    </source>
</evidence>
<dbReference type="Gene3D" id="2.70.160.11">
    <property type="entry name" value="Hnrnp arginine n-methyltransferase1"/>
    <property type="match status" value="1"/>
</dbReference>
<protein>
    <submittedName>
        <fullName evidence="6">Protein arginine N-methyltransferase 1</fullName>
    </submittedName>
</protein>
<evidence type="ECO:0000256" key="3">
    <source>
        <dbReference type="ARBA" id="ARBA00022691"/>
    </source>
</evidence>
<evidence type="ECO:0000313" key="7">
    <source>
        <dbReference type="Proteomes" id="UP000199439"/>
    </source>
</evidence>
<dbReference type="Gene3D" id="3.40.50.150">
    <property type="entry name" value="Vaccinia Virus protein VP39"/>
    <property type="match status" value="1"/>
</dbReference>
<organism evidence="6 7">
    <name type="scientific">Algibacter pectinivorans</name>
    <dbReference type="NCBI Taxonomy" id="870482"/>
    <lineage>
        <taxon>Bacteria</taxon>
        <taxon>Pseudomonadati</taxon>
        <taxon>Bacteroidota</taxon>
        <taxon>Flavobacteriia</taxon>
        <taxon>Flavobacteriales</taxon>
        <taxon>Flavobacteriaceae</taxon>
        <taxon>Algibacter</taxon>
    </lineage>
</organism>
<evidence type="ECO:0000256" key="1">
    <source>
        <dbReference type="ARBA" id="ARBA00022603"/>
    </source>
</evidence>
<dbReference type="OrthoDB" id="9770553at2"/>
<dbReference type="GO" id="GO:0032259">
    <property type="term" value="P:methylation"/>
    <property type="evidence" value="ECO:0007669"/>
    <property type="project" value="UniProtKB-KW"/>
</dbReference>
<dbReference type="Pfam" id="PF22528">
    <property type="entry name" value="PRMT_C"/>
    <property type="match status" value="1"/>
</dbReference>
<dbReference type="Proteomes" id="UP000199439">
    <property type="component" value="Unassembled WGS sequence"/>
</dbReference>
<dbReference type="Pfam" id="PF13847">
    <property type="entry name" value="Methyltransf_31"/>
    <property type="match status" value="1"/>
</dbReference>
<keyword evidence="1 6" id="KW-0489">Methyltransferase</keyword>
<keyword evidence="3" id="KW-0949">S-adenosyl-L-methionine</keyword>
<keyword evidence="7" id="KW-1185">Reference proteome</keyword>
<evidence type="ECO:0000313" key="6">
    <source>
        <dbReference type="EMBL" id="SFD25826.1"/>
    </source>
</evidence>
<dbReference type="PANTHER" id="PTHR11006">
    <property type="entry name" value="PROTEIN ARGININE N-METHYLTRANSFERASE"/>
    <property type="match status" value="1"/>
</dbReference>
<keyword evidence="2 6" id="KW-0808">Transferase</keyword>